<keyword evidence="11" id="KW-1185">Reference proteome</keyword>
<accession>A3TXB6</accession>
<evidence type="ECO:0000259" key="9">
    <source>
        <dbReference type="PROSITE" id="PS00631"/>
    </source>
</evidence>
<comment type="function">
    <text evidence="8">Presumably involved in the processing and regular turnover of intracellular proteins. Catalyzes the removal of unsubstituted N-terminal amino acids from various peptides.</text>
</comment>
<dbReference type="CDD" id="cd00433">
    <property type="entry name" value="Peptidase_M17"/>
    <property type="match status" value="1"/>
</dbReference>
<feature type="active site" evidence="8">
    <location>
        <position position="339"/>
    </location>
</feature>
<dbReference type="Gene3D" id="3.40.630.10">
    <property type="entry name" value="Zn peptidases"/>
    <property type="match status" value="1"/>
</dbReference>
<gene>
    <name evidence="8" type="primary">pepA</name>
    <name evidence="10" type="ORF">OB2597_02612</name>
</gene>
<dbReference type="AlphaFoldDB" id="A3TXB6"/>
<dbReference type="SUPFAM" id="SSF52949">
    <property type="entry name" value="Macro domain-like"/>
    <property type="match status" value="1"/>
</dbReference>
<dbReference type="RefSeq" id="WP_009804776.1">
    <property type="nucleotide sequence ID" value="NZ_CH724131.1"/>
</dbReference>
<feature type="active site" evidence="8">
    <location>
        <position position="265"/>
    </location>
</feature>
<keyword evidence="7 8" id="KW-0464">Manganese</keyword>
<feature type="domain" description="Cytosol aminopeptidase" evidence="9">
    <location>
        <begin position="333"/>
        <end position="340"/>
    </location>
</feature>
<dbReference type="GO" id="GO:0070006">
    <property type="term" value="F:metalloaminopeptidase activity"/>
    <property type="evidence" value="ECO:0007669"/>
    <property type="project" value="InterPro"/>
</dbReference>
<dbReference type="InterPro" id="IPR000819">
    <property type="entry name" value="Peptidase_M17_C"/>
</dbReference>
<feature type="binding site" evidence="8">
    <location>
        <position position="253"/>
    </location>
    <ligand>
        <name>Mn(2+)</name>
        <dbReference type="ChEBI" id="CHEBI:29035"/>
        <label>2</label>
    </ligand>
</feature>
<dbReference type="EC" id="3.4.11.1" evidence="8"/>
<organism evidence="10 11">
    <name type="scientific">Pseudooceanicola batsensis (strain ATCC BAA-863 / DSM 15984 / KCTC 12145 / HTCC2597)</name>
    <name type="common">Oceanicola batsensis</name>
    <dbReference type="NCBI Taxonomy" id="252305"/>
    <lineage>
        <taxon>Bacteria</taxon>
        <taxon>Pseudomonadati</taxon>
        <taxon>Pseudomonadota</taxon>
        <taxon>Alphaproteobacteria</taxon>
        <taxon>Rhodobacterales</taxon>
        <taxon>Paracoccaceae</taxon>
        <taxon>Pseudooceanicola</taxon>
    </lineage>
</organism>
<keyword evidence="8" id="KW-0963">Cytoplasm</keyword>
<dbReference type="PANTHER" id="PTHR11963">
    <property type="entry name" value="LEUCINE AMINOPEPTIDASE-RELATED"/>
    <property type="match status" value="1"/>
</dbReference>
<keyword evidence="5 8" id="KW-0645">Protease</keyword>
<dbReference type="HOGENOM" id="CLU_013734_6_0_5"/>
<feature type="binding site" evidence="8">
    <location>
        <position position="258"/>
    </location>
    <ligand>
        <name>Mn(2+)</name>
        <dbReference type="ChEBI" id="CHEBI:29035"/>
        <label>2</label>
    </ligand>
</feature>
<evidence type="ECO:0000313" key="10">
    <source>
        <dbReference type="EMBL" id="EAQ03476.1"/>
    </source>
</evidence>
<evidence type="ECO:0000256" key="5">
    <source>
        <dbReference type="ARBA" id="ARBA00022670"/>
    </source>
</evidence>
<keyword evidence="6 8" id="KW-0378">Hydrolase</keyword>
<evidence type="ECO:0000256" key="8">
    <source>
        <dbReference type="HAMAP-Rule" id="MF_00181"/>
    </source>
</evidence>
<feature type="binding site" evidence="8">
    <location>
        <position position="337"/>
    </location>
    <ligand>
        <name>Mn(2+)</name>
        <dbReference type="ChEBI" id="CHEBI:29035"/>
        <label>2</label>
    </ligand>
</feature>
<dbReference type="EMBL" id="AAMO01000004">
    <property type="protein sequence ID" value="EAQ03476.1"/>
    <property type="molecule type" value="Genomic_DNA"/>
</dbReference>
<dbReference type="PRINTS" id="PR00481">
    <property type="entry name" value="LAMNOPPTDASE"/>
</dbReference>
<evidence type="ECO:0000256" key="6">
    <source>
        <dbReference type="ARBA" id="ARBA00022801"/>
    </source>
</evidence>
<dbReference type="Gene3D" id="3.40.220.10">
    <property type="entry name" value="Leucine Aminopeptidase, subunit E, domain 1"/>
    <property type="match status" value="1"/>
</dbReference>
<evidence type="ECO:0000256" key="1">
    <source>
        <dbReference type="ARBA" id="ARBA00000135"/>
    </source>
</evidence>
<dbReference type="STRING" id="252305.OB2597_02612"/>
<dbReference type="GO" id="GO:0006508">
    <property type="term" value="P:proteolysis"/>
    <property type="evidence" value="ECO:0007669"/>
    <property type="project" value="UniProtKB-KW"/>
</dbReference>
<dbReference type="NCBIfam" id="NF002077">
    <property type="entry name" value="PRK00913.2-4"/>
    <property type="match status" value="1"/>
</dbReference>
<dbReference type="PROSITE" id="PS00631">
    <property type="entry name" value="CYTOSOL_AP"/>
    <property type="match status" value="1"/>
</dbReference>
<dbReference type="InterPro" id="IPR043472">
    <property type="entry name" value="Macro_dom-like"/>
</dbReference>
<protein>
    <recommendedName>
        <fullName evidence="8">Probable cytosol aminopeptidase</fullName>
        <ecNumber evidence="8">3.4.11.1</ecNumber>
    </recommendedName>
    <alternativeName>
        <fullName evidence="8">Leucine aminopeptidase</fullName>
        <shortName evidence="8">LAP</shortName>
        <ecNumber evidence="8">3.4.11.10</ecNumber>
    </alternativeName>
    <alternativeName>
        <fullName evidence="8">Leucyl aminopeptidase</fullName>
    </alternativeName>
</protein>
<feature type="binding site" evidence="8">
    <location>
        <position position="335"/>
    </location>
    <ligand>
        <name>Mn(2+)</name>
        <dbReference type="ChEBI" id="CHEBI:29035"/>
        <label>1</label>
    </ligand>
</feature>
<keyword evidence="8" id="KW-0479">Metal-binding</keyword>
<dbReference type="GO" id="GO:0005737">
    <property type="term" value="C:cytoplasm"/>
    <property type="evidence" value="ECO:0007669"/>
    <property type="project" value="UniProtKB-SubCell"/>
</dbReference>
<comment type="similarity">
    <text evidence="3 8">Belongs to the peptidase M17 family.</text>
</comment>
<dbReference type="Pfam" id="PF00883">
    <property type="entry name" value="Peptidase_M17"/>
    <property type="match status" value="1"/>
</dbReference>
<dbReference type="InterPro" id="IPR011356">
    <property type="entry name" value="Leucine_aapep/pepB"/>
</dbReference>
<comment type="subcellular location">
    <subcellularLocation>
        <location evidence="8">Cytoplasm</location>
    </subcellularLocation>
</comment>
<evidence type="ECO:0000256" key="4">
    <source>
        <dbReference type="ARBA" id="ARBA00022438"/>
    </source>
</evidence>
<comment type="catalytic activity">
    <reaction evidence="2 8">
        <text>Release of an N-terminal amino acid, preferentially leucine, but not glutamic or aspartic acids.</text>
        <dbReference type="EC" id="3.4.11.10"/>
    </reaction>
</comment>
<dbReference type="HAMAP" id="MF_00181">
    <property type="entry name" value="Cytosol_peptidase_M17"/>
    <property type="match status" value="1"/>
</dbReference>
<dbReference type="GO" id="GO:0030145">
    <property type="term" value="F:manganese ion binding"/>
    <property type="evidence" value="ECO:0007669"/>
    <property type="project" value="UniProtKB-UniRule"/>
</dbReference>
<feature type="binding site" evidence="8">
    <location>
        <position position="258"/>
    </location>
    <ligand>
        <name>Mn(2+)</name>
        <dbReference type="ChEBI" id="CHEBI:29035"/>
        <label>1</label>
    </ligand>
</feature>
<comment type="caution">
    <text evidence="10">The sequence shown here is derived from an EMBL/GenBank/DDBJ whole genome shotgun (WGS) entry which is preliminary data.</text>
</comment>
<feature type="binding site" evidence="8">
    <location>
        <position position="276"/>
    </location>
    <ligand>
        <name>Mn(2+)</name>
        <dbReference type="ChEBI" id="CHEBI:29035"/>
        <label>2</label>
    </ligand>
</feature>
<proteinExistence type="inferred from homology"/>
<evidence type="ECO:0000256" key="7">
    <source>
        <dbReference type="ARBA" id="ARBA00023211"/>
    </source>
</evidence>
<evidence type="ECO:0000256" key="2">
    <source>
        <dbReference type="ARBA" id="ARBA00000967"/>
    </source>
</evidence>
<dbReference type="OrthoDB" id="9809354at2"/>
<keyword evidence="4 8" id="KW-0031">Aminopeptidase</keyword>
<sequence>MTQTAAVTFVAPDLDAIANATGRVAVVVSADGRMSPAARRVNRLTKGAVKRLVESESFAKADAGSLITLAWPAGMQAEAVEILVLDRRAGPEAVREAGAALGRALGEKDCLILPGTLRRLPELVEAAVLRAYDYGDQKSDEPKPRGRITVQCGDPGQVQDETAPLLAVAEGVFFTRDLVNAPANVLTTTEFAARLKQMEEIGLTVEVLEEADLEKLGMGALLAVGQGSASPSKVVVMQWNGGGDEAPLALIGKGVVFDTGGISLKPAGGMEDMTMDMGGAGTVAGAMRALALRKARANVVGLVGLVENMPSGTAMRPGDVITAMKGDTIEVANTDAEGRLVLCDVMWYAQDRFKPSGMIDLATLTGAIIVGLGHHKAGVFSTDDALCKSLLEACEGVGEGAWRMPLGKAYARQLKSRVADVNNIGGRAAGSITAAEFLRRFVKEDTPWCHIDIAGVASVKSETTFAPAGATGWGVRALDRLVRQSREGGKS</sequence>
<dbReference type="EC" id="3.4.11.10" evidence="8"/>
<reference evidence="10 11" key="1">
    <citation type="journal article" date="2010" name="J. Bacteriol.">
        <title>Genome sequences of Oceanicola granulosus HTCC2516(T) and Oceanicola batsensis HTCC2597(TDelta).</title>
        <authorList>
            <person name="Thrash J.C."/>
            <person name="Cho J.C."/>
            <person name="Vergin K.L."/>
            <person name="Giovannoni S.J."/>
        </authorList>
    </citation>
    <scope>NUCLEOTIDE SEQUENCE [LARGE SCALE GENOMIC DNA]</scope>
    <source>
        <strain evidence="11">ATCC BAA-863 / DSM 15984 / KCTC 12145 / HTCC2597</strain>
    </source>
</reference>
<evidence type="ECO:0000256" key="3">
    <source>
        <dbReference type="ARBA" id="ARBA00009528"/>
    </source>
</evidence>
<name>A3TXB6_PSEBH</name>
<dbReference type="PANTHER" id="PTHR11963:SF23">
    <property type="entry name" value="CYTOSOL AMINOPEPTIDASE"/>
    <property type="match status" value="1"/>
</dbReference>
<dbReference type="SUPFAM" id="SSF53187">
    <property type="entry name" value="Zn-dependent exopeptidases"/>
    <property type="match status" value="1"/>
</dbReference>
<dbReference type="Proteomes" id="UP000004318">
    <property type="component" value="Unassembled WGS sequence"/>
</dbReference>
<evidence type="ECO:0000313" key="11">
    <source>
        <dbReference type="Proteomes" id="UP000004318"/>
    </source>
</evidence>
<dbReference type="eggNOG" id="COG0260">
    <property type="taxonomic scope" value="Bacteria"/>
</dbReference>
<feature type="binding site" evidence="8">
    <location>
        <position position="337"/>
    </location>
    <ligand>
        <name>Mn(2+)</name>
        <dbReference type="ChEBI" id="CHEBI:29035"/>
        <label>1</label>
    </ligand>
</feature>
<dbReference type="NCBIfam" id="NF002075">
    <property type="entry name" value="PRK00913.2-2"/>
    <property type="match status" value="1"/>
</dbReference>
<comment type="cofactor">
    <cofactor evidence="8">
        <name>Mn(2+)</name>
        <dbReference type="ChEBI" id="CHEBI:29035"/>
    </cofactor>
    <text evidence="8">Binds 2 manganese ions per subunit.</text>
</comment>
<comment type="catalytic activity">
    <reaction evidence="1 8">
        <text>Release of an N-terminal amino acid, Xaa-|-Yaa-, in which Xaa is preferably Leu, but may be other amino acids including Pro although not Arg or Lys, and Yaa may be Pro. Amino acid amides and methyl esters are also readily hydrolyzed, but rates on arylamides are exceedingly low.</text>
        <dbReference type="EC" id="3.4.11.1"/>
    </reaction>
</comment>
<dbReference type="InterPro" id="IPR023042">
    <property type="entry name" value="Peptidase_M17_leu_NH2_pept"/>
</dbReference>